<keyword evidence="2" id="KW-0808">Transferase</keyword>
<dbReference type="Pfam" id="PF06165">
    <property type="entry name" value="GH94_b-supersand"/>
    <property type="match status" value="2"/>
</dbReference>
<dbReference type="PANTHER" id="PTHR37469:SF2">
    <property type="entry name" value="CELLOBIONIC ACID PHOSPHORYLASE"/>
    <property type="match status" value="1"/>
</dbReference>
<evidence type="ECO:0000259" key="5">
    <source>
        <dbReference type="Pfam" id="PF06165"/>
    </source>
</evidence>
<dbReference type="EMBL" id="JAUFQS010000005">
    <property type="protein sequence ID" value="MDN3687429.1"/>
    <property type="molecule type" value="Genomic_DNA"/>
</dbReference>
<dbReference type="InterPro" id="IPR033432">
    <property type="entry name" value="GH94_catalytic"/>
</dbReference>
<name>A0ABT8C3S5_9BACT</name>
<feature type="transmembrane region" description="Helical" evidence="4">
    <location>
        <begin position="814"/>
        <end position="832"/>
    </location>
</feature>
<keyword evidence="4" id="KW-0472">Membrane</keyword>
<feature type="domain" description="Glycosyl hydrolase 94 supersandwich" evidence="5">
    <location>
        <begin position="1596"/>
        <end position="1863"/>
    </location>
</feature>
<feature type="transmembrane region" description="Helical" evidence="4">
    <location>
        <begin position="436"/>
        <end position="460"/>
    </location>
</feature>
<evidence type="ECO:0000313" key="9">
    <source>
        <dbReference type="Proteomes" id="UP001236663"/>
    </source>
</evidence>
<feature type="domain" description="Glycosyl hydrolase 94 supersandwich" evidence="5">
    <location>
        <begin position="2114"/>
        <end position="2375"/>
    </location>
</feature>
<dbReference type="SUPFAM" id="SSF74650">
    <property type="entry name" value="Galactose mutarotase-like"/>
    <property type="match status" value="2"/>
</dbReference>
<dbReference type="Gene3D" id="1.50.10.10">
    <property type="match status" value="1"/>
</dbReference>
<keyword evidence="4" id="KW-0812">Transmembrane</keyword>
<keyword evidence="9" id="KW-1185">Reference proteome</keyword>
<organism evidence="8 9">
    <name type="scientific">Cyclobacterium jeungdonense</name>
    <dbReference type="NCBI Taxonomy" id="708087"/>
    <lineage>
        <taxon>Bacteria</taxon>
        <taxon>Pseudomonadati</taxon>
        <taxon>Bacteroidota</taxon>
        <taxon>Cytophagia</taxon>
        <taxon>Cytophagales</taxon>
        <taxon>Cyclobacteriaceae</taxon>
        <taxon>Cyclobacterium</taxon>
    </lineage>
</organism>
<feature type="transmembrane region" description="Helical" evidence="4">
    <location>
        <begin position="405"/>
        <end position="424"/>
    </location>
</feature>
<dbReference type="InterPro" id="IPR019282">
    <property type="entry name" value="Glycoamylase-like_cons_dom"/>
</dbReference>
<dbReference type="Gene3D" id="1.50.10.140">
    <property type="match status" value="2"/>
</dbReference>
<dbReference type="PANTHER" id="PTHR37469">
    <property type="entry name" value="CELLOBIONIC ACID PHOSPHORYLASE-RELATED"/>
    <property type="match status" value="1"/>
</dbReference>
<dbReference type="Proteomes" id="UP001236663">
    <property type="component" value="Unassembled WGS sequence"/>
</dbReference>
<dbReference type="SMART" id="SM01068">
    <property type="entry name" value="CBM_X"/>
    <property type="match status" value="2"/>
</dbReference>
<keyword evidence="4" id="KW-1133">Transmembrane helix</keyword>
<evidence type="ECO:0000256" key="4">
    <source>
        <dbReference type="SAM" id="Phobius"/>
    </source>
</evidence>
<comment type="caution">
    <text evidence="8">The sequence shown here is derived from an EMBL/GenBank/DDBJ whole genome shotgun (WGS) entry which is preliminary data.</text>
</comment>
<accession>A0ABT8C3S5</accession>
<dbReference type="SUPFAM" id="SSF48208">
    <property type="entry name" value="Six-hairpin glycosidases"/>
    <property type="match status" value="1"/>
</dbReference>
<feature type="domain" description="Glycosyl hydrolase 94 catalytic" evidence="7">
    <location>
        <begin position="2390"/>
        <end position="2814"/>
    </location>
</feature>
<dbReference type="InterPro" id="IPR037824">
    <property type="entry name" value="GH94N_2_NdvB"/>
</dbReference>
<dbReference type="InterPro" id="IPR011013">
    <property type="entry name" value="Gal_mutarotase_sf_dom"/>
</dbReference>
<dbReference type="CDD" id="cd11753">
    <property type="entry name" value="GH94N_ChvB_NdvB_2_like"/>
    <property type="match status" value="1"/>
</dbReference>
<evidence type="ECO:0000256" key="2">
    <source>
        <dbReference type="ARBA" id="ARBA00022679"/>
    </source>
</evidence>
<dbReference type="RefSeq" id="WP_163386690.1">
    <property type="nucleotide sequence ID" value="NZ_JAUFQS010000005.1"/>
</dbReference>
<evidence type="ECO:0000259" key="7">
    <source>
        <dbReference type="Pfam" id="PF17167"/>
    </source>
</evidence>
<dbReference type="Gene3D" id="2.70.98.40">
    <property type="entry name" value="Glycoside hydrolase, family 65, N-terminal domain"/>
    <property type="match status" value="2"/>
</dbReference>
<dbReference type="CDD" id="cd11756">
    <property type="entry name" value="GH94N_ChvB_NdvB_1_like"/>
    <property type="match status" value="1"/>
</dbReference>
<evidence type="ECO:0000259" key="6">
    <source>
        <dbReference type="Pfam" id="PF10091"/>
    </source>
</evidence>
<keyword evidence="3" id="KW-0175">Coiled coil</keyword>
<dbReference type="Pfam" id="PF17167">
    <property type="entry name" value="Glyco_hydro_94"/>
    <property type="match status" value="1"/>
</dbReference>
<dbReference type="InterPro" id="IPR008928">
    <property type="entry name" value="6-hairpin_glycosidase_sf"/>
</dbReference>
<keyword evidence="1" id="KW-0328">Glycosyltransferase</keyword>
<evidence type="ECO:0000256" key="3">
    <source>
        <dbReference type="SAM" id="Coils"/>
    </source>
</evidence>
<dbReference type="InterPro" id="IPR037018">
    <property type="entry name" value="GH65_N"/>
</dbReference>
<dbReference type="InterPro" id="IPR010383">
    <property type="entry name" value="Glyco_hydrolase_94_b-supersand"/>
</dbReference>
<reference evidence="9" key="1">
    <citation type="journal article" date="2019" name="Int. J. Syst. Evol. Microbiol.">
        <title>The Global Catalogue of Microorganisms (GCM) 10K type strain sequencing project: providing services to taxonomists for standard genome sequencing and annotation.</title>
        <authorList>
            <consortium name="The Broad Institute Genomics Platform"/>
            <consortium name="The Broad Institute Genome Sequencing Center for Infectious Disease"/>
            <person name="Wu L."/>
            <person name="Ma J."/>
        </authorList>
    </citation>
    <scope>NUCLEOTIDE SEQUENCE [LARGE SCALE GENOMIC DNA]</scope>
    <source>
        <strain evidence="9">CECT 7706</strain>
    </source>
</reference>
<dbReference type="Gene3D" id="2.60.420.10">
    <property type="entry name" value="Maltose phosphorylase, domain 3"/>
    <property type="match status" value="1"/>
</dbReference>
<protein>
    <submittedName>
        <fullName evidence="8">Glucoamylase family protein</fullName>
    </submittedName>
</protein>
<proteinExistence type="predicted"/>
<dbReference type="InterPro" id="IPR012341">
    <property type="entry name" value="6hp_glycosidase-like_sf"/>
</dbReference>
<feature type="domain" description="Glycoamylase-like" evidence="6">
    <location>
        <begin position="1335"/>
        <end position="1533"/>
    </location>
</feature>
<sequence>MFTAKKPTVSFNIRFLKESAINLAKAHRVSPTSNDPKPIRPILDDSKQILTETYRTLSKSVKSGREISSASKWLMDNFYIIQEQTVQIAADFPNAYQKSIPILAVGEYEGFPRVYEIIRNLLTHTDNVLDNEVLVEYIQGYQEEETLKLGELWAIPIMIRLCLIQILAEKASRILDQKQISNEVDDFIKEIEKENLQEPGALSHAISHWVKDHSEKLGLSYLLELFNQLNAAGLLQEEQKRWFNYRVNQYEINLEDAIRLEAQKQSRLQLNIQNAVVSLREITETDWSDFVEECSVIDRILMQDPAGQYSKMDFQTRDIYRKAIEKLSKGSSLSETEVSNCVLHLAKEQAKKKPEVNEDLLYDSNRIKQHIGYFLIGDGYDQITKKVGYSTPLREKFIRLFEKHFFLYLVLLFCFTILFIWVLLMATGALSSSVTVLTIVILVAFFPALELSIIIINRFFSFFLPPRVLPKMDYKENIPTTSRTLVVVPTMVTSREDVLRQIENLEIHSLANPDSTLQFALLSDFKDANEKVLEGDDEILKTAENAIEDLNNRYSSQYGNRFFMLHRERLWNKSENVWMGWERKRGKLEELNALICDPVAKTSYTFTAGNFLQSLSLNPVQFVITLDADTKLPPDTAERLISTIAHPLNRAWYDRDKERITKGYSIIQPRISFTPESARKTWFSKIFSGNVGIDPYSAAVSDIYQDLSGEAIFTGKGIYDVRAFHHVLCNRFPENRILSHDLLESTYLRTGLATDIELFDDYPSTYINYSRRIHRWTRGDWQIAAWLFSRVPGQNGKTRNPINLLSKWKIFDNIRRSLNFLFLTIFFVAGLFLLPGLWWVWIGAAFGILAFRIYENLSSDLLNRPARVRWKLYMEKVIDNLKINTVQTISTVIIFPHQAFNQLNALVRSLYRVFISKKWLLEWATASHTEGVSPNSLSSYFRIMVFPVLLGVSIFITAILTSPPYLWVVIPFSLLWTGSPFYVWYISQPIKERFTVVKDKDRLKLRMYARRTWFYFERFVNEEHYWLPPDNYQEDPPLPVVERTSPTNMGLGLVSNQVAYNMGYITMGELLERQQKSLHAINALEKYNGHFFNWYETRLGAVLNPRYISTVDSGNLAASLIVIKEAIKQVMSIRGINKNFKNGLEDTLLTIKEIFNEFNSKDLLPGDSFNQVSYFTTLMLKKLNSETELNHHAGLERLMDLKHDAVSLSAVDLQPISNLLDDRKLENLLFWIESPLKLIENAMDEHKFLLLPDEIDGNIYSPEELNILIKDKYNNHSCCMLLEKWQNQADNIVSLSEKMIDDMDFSFLYQKKRGLFSIGYNLDIAQFDKSTYDLLASEARIASYIAISKGDVSVEHWFRLSRRLTSINREEILLSWGGTMFEYLMPLLFMRSYPDTIMSHTYKNVINWQKEYGDKRDLPWGFSESAYYFLNIDMQYQYRTFGVPGLGLKRGLADEYVVAPYASMLALMVDPKISIKNLKRIEKSGGLGLLGFYDAIDYTPSHLLAGEPFKTVKTYMVHHHGMSLIALDNFLNGWTINNNFHADLSIKSCELILQERIPKGVPIKEPHPIDAELEPGRKTSMSTIVEHSGINELDMSPPRLHTLSNGNFSAMITHAGTGYSASKSIMINSWKPDPTIDPLGFFFYIKDTESGKFWSAMHQPVKRKPDRYDTWFHNGKVVCSRVDDWIETTSEICVSLDHPIELRNLIFTNYSDRERSLEVYSYAEVVLNKMVYHNAHPAFSKLFIETEYLSMHHSIIAKRRPRSKEENPIWLVHTFASDCKDKSTDPLQFETERSNFIGKGRSLSNPKAMDDGNRFKGSQGNVSDPIVSFQQKIKLNPGEKIQLSFGLGFAASREEAIEMADIYDSWQAVNRAFDLASVYGSVELNHIALNSRQAHYIQKLSSFVYYGDPRYRTNEYLLQLNHKKQQDLWPYGISGDFPLVIFRINEANQLKHVKFLFKVHAFWRLRGIETELLIINEHAPGYIDEVQDAIQLAIESSLERDVIHKRGGVFAYRADKIQEEDITLLLSVAHAVFDKKLPDFSKIKLPAKTDSWYIADEETAYSPLREQEILIEDLYKEKQDKLQFFNGYGGFSEDGKEYHILIKKDPATGSHIFPPVPWINVIANPNFGFTISESGAGYTWSENSRENKLTSWSNDPIKDVHSEAFYIRDEKTKKYWSPTPGPIICSGFYHVIHGFGYTSFELTSNNLEQKLIQFVPENESLKISKLILKNKGSEIQKLSVFRYLERVLGVERTNSSRFVIQEASDDGNTVYATNNYNNEFAGRTVFSSVINPLQDARFQFTTDRQQFIGRNRSLNKPLAITTKEFLENRLQIGGDPCSAIQTVFELVPGGEVTLIFLEGESRNRKEADLTIQNYSGIAQADAQLLNVKSFWLKLLTKIQIATPDKSLDVMMNGWLMYQNISSRIWARTAFYQAGGAYGFRDQLQDAAAALYVDPQLCRNQILLHARNQFKEGDVLHWWHPPTGRGIRSRITDDRLWLPYVVEFYLQSTNDKSILQVKLPYIIARKLEPSEHEAYLNPNLLPDKGTLYEHCCKAIDISLQFGDHGLPLIGGGDWNDGMNRVGEKGKGESVWLGFFMYYILVRFEKYCRMMNDISRADKYQSVATNLKENLNKAGWDGKWYLRAFYDDGTPLGSSENDECKIDAISQAWSVISGVTSENRSKKVLTAVEEHLISEDDKLIRLLTPPFDRTVKDPGYIKGYIPGVRENGGQYTHAALWTIKAFAEVGMGEKAVHYLNMINPVNHSLNQESVNKYKVEPYVIAADIYGEAPLTGQGGWSWYTGSAGWMYRVTLESILGFQFYDNSILLKPAISKSWKVYSIEVVLDDDKTTFYIKIENPDGLQSGKLEGTIDGENVDFKSVPAIILAKKDKQRHKIVLKIKK</sequence>
<feature type="transmembrane region" description="Helical" evidence="4">
    <location>
        <begin position="940"/>
        <end position="959"/>
    </location>
</feature>
<evidence type="ECO:0000313" key="8">
    <source>
        <dbReference type="EMBL" id="MDN3687429.1"/>
    </source>
</evidence>
<dbReference type="InterPro" id="IPR037820">
    <property type="entry name" value="GH94N_NdvB"/>
</dbReference>
<gene>
    <name evidence="8" type="ORF">QWZ15_06295</name>
</gene>
<dbReference type="InterPro" id="IPR052047">
    <property type="entry name" value="GH94_Enzymes"/>
</dbReference>
<evidence type="ECO:0000256" key="1">
    <source>
        <dbReference type="ARBA" id="ARBA00022676"/>
    </source>
</evidence>
<dbReference type="Pfam" id="PF10091">
    <property type="entry name" value="Glycoamylase"/>
    <property type="match status" value="1"/>
</dbReference>
<feature type="coiled-coil region" evidence="3">
    <location>
        <begin position="533"/>
        <end position="560"/>
    </location>
</feature>